<keyword evidence="6" id="KW-0378">Hydrolase</keyword>
<keyword evidence="4" id="KW-0540">Nuclease</keyword>
<dbReference type="Proteomes" id="UP000265515">
    <property type="component" value="Unassembled WGS sequence"/>
</dbReference>
<evidence type="ECO:0000313" key="9">
    <source>
        <dbReference type="EMBL" id="GBG89166.1"/>
    </source>
</evidence>
<keyword evidence="1" id="KW-0645">Protease</keyword>
<dbReference type="OrthoDB" id="1540477at2759"/>
<sequence length="397" mass="44922">MYYLGVSQPQFNWDRKVLIHKLPNGRTVRLQKYKASSLIENYGCMCASSFYNYHKQNREEDMYLVFVSEKGDAVKTPPRIERVVAQYSDLFEEPTGMVEREVVHAIEIVPGSKVPRGRIYRMSLAELDELRRQLKELTEKGWIRPSTSPYGAPVLFVPKKGGPLRMCIDYRGLNAITVKNAEPLPRIDDLLDKVQGCRYFTKTDLKPGYNQIVVRPEDQHKTAFQTRYGLYEFVVMPFGLCNVPSTFLHAMHMIFHDYLDKFIVVYLDDILIFSRTVEEHAEHLKTVLGLLRQHQCTKILYLGHEISADRLRPEDAKVASICDWPRPQTVAEQGPTVDEAVTLFGVSFQGTCTRPAAEVASQDYNSGSSTAPGFSVWAIPGSLAATKGILIGSSSFA</sequence>
<dbReference type="SUPFAM" id="SSF56672">
    <property type="entry name" value="DNA/RNA polymerases"/>
    <property type="match status" value="1"/>
</dbReference>
<name>A0A388M3Q0_CHABU</name>
<comment type="caution">
    <text evidence="9">The sequence shown here is derived from an EMBL/GenBank/DDBJ whole genome shotgun (WGS) entry which is preliminary data.</text>
</comment>
<keyword evidence="10" id="KW-1185">Reference proteome</keyword>
<dbReference type="GO" id="GO:0006508">
    <property type="term" value="P:proteolysis"/>
    <property type="evidence" value="ECO:0007669"/>
    <property type="project" value="UniProtKB-KW"/>
</dbReference>
<accession>A0A388M3Q0</accession>
<dbReference type="Gramene" id="GBG89166">
    <property type="protein sequence ID" value="GBG89166"/>
    <property type="gene ID" value="CBR_g48874"/>
</dbReference>
<keyword evidence="2" id="KW-0808">Transferase</keyword>
<evidence type="ECO:0000256" key="4">
    <source>
        <dbReference type="ARBA" id="ARBA00022722"/>
    </source>
</evidence>
<evidence type="ECO:0000256" key="7">
    <source>
        <dbReference type="ARBA" id="ARBA00022918"/>
    </source>
</evidence>
<dbReference type="GO" id="GO:0003964">
    <property type="term" value="F:RNA-directed DNA polymerase activity"/>
    <property type="evidence" value="ECO:0007669"/>
    <property type="project" value="UniProtKB-KW"/>
</dbReference>
<dbReference type="InterPro" id="IPR053134">
    <property type="entry name" value="RNA-dir_DNA_polymerase"/>
</dbReference>
<proteinExistence type="predicted"/>
<dbReference type="FunFam" id="3.10.10.10:FF:000007">
    <property type="entry name" value="Retrovirus-related Pol polyprotein from transposon 17.6-like Protein"/>
    <property type="match status" value="1"/>
</dbReference>
<evidence type="ECO:0000256" key="5">
    <source>
        <dbReference type="ARBA" id="ARBA00022759"/>
    </source>
</evidence>
<dbReference type="Gene3D" id="3.10.10.10">
    <property type="entry name" value="HIV Type 1 Reverse Transcriptase, subunit A, domain 1"/>
    <property type="match status" value="1"/>
</dbReference>
<organism evidence="9 10">
    <name type="scientific">Chara braunii</name>
    <name type="common">Braun's stonewort</name>
    <dbReference type="NCBI Taxonomy" id="69332"/>
    <lineage>
        <taxon>Eukaryota</taxon>
        <taxon>Viridiplantae</taxon>
        <taxon>Streptophyta</taxon>
        <taxon>Charophyceae</taxon>
        <taxon>Charales</taxon>
        <taxon>Characeae</taxon>
        <taxon>Chara</taxon>
    </lineage>
</organism>
<dbReference type="PANTHER" id="PTHR24559">
    <property type="entry name" value="TRANSPOSON TY3-I GAG-POL POLYPROTEIN"/>
    <property type="match status" value="1"/>
</dbReference>
<dbReference type="GO" id="GO:0004519">
    <property type="term" value="F:endonuclease activity"/>
    <property type="evidence" value="ECO:0007669"/>
    <property type="project" value="UniProtKB-KW"/>
</dbReference>
<evidence type="ECO:0000256" key="2">
    <source>
        <dbReference type="ARBA" id="ARBA00022679"/>
    </source>
</evidence>
<dbReference type="Pfam" id="PF00078">
    <property type="entry name" value="RVT_1"/>
    <property type="match status" value="1"/>
</dbReference>
<keyword evidence="5" id="KW-0255">Endonuclease</keyword>
<dbReference type="PANTHER" id="PTHR24559:SF444">
    <property type="entry name" value="REVERSE TRANSCRIPTASE DOMAIN-CONTAINING PROTEIN"/>
    <property type="match status" value="1"/>
</dbReference>
<feature type="domain" description="Reverse transcriptase" evidence="8">
    <location>
        <begin position="138"/>
        <end position="348"/>
    </location>
</feature>
<dbReference type="InterPro" id="IPR043128">
    <property type="entry name" value="Rev_trsase/Diguanyl_cyclase"/>
</dbReference>
<keyword evidence="3" id="KW-0548">Nucleotidyltransferase</keyword>
<evidence type="ECO:0000313" key="10">
    <source>
        <dbReference type="Proteomes" id="UP000265515"/>
    </source>
</evidence>
<dbReference type="InterPro" id="IPR000477">
    <property type="entry name" value="RT_dom"/>
</dbReference>
<protein>
    <recommendedName>
        <fullName evidence="8">Reverse transcriptase domain-containing protein</fullName>
    </recommendedName>
</protein>
<keyword evidence="7" id="KW-0695">RNA-directed DNA polymerase</keyword>
<dbReference type="InterPro" id="IPR043502">
    <property type="entry name" value="DNA/RNA_pol_sf"/>
</dbReference>
<gene>
    <name evidence="9" type="ORF">CBR_g48874</name>
</gene>
<evidence type="ECO:0000256" key="1">
    <source>
        <dbReference type="ARBA" id="ARBA00022670"/>
    </source>
</evidence>
<dbReference type="EMBL" id="BFEA01000720">
    <property type="protein sequence ID" value="GBG89166.1"/>
    <property type="molecule type" value="Genomic_DNA"/>
</dbReference>
<evidence type="ECO:0000256" key="3">
    <source>
        <dbReference type="ARBA" id="ARBA00022695"/>
    </source>
</evidence>
<evidence type="ECO:0000259" key="8">
    <source>
        <dbReference type="PROSITE" id="PS50878"/>
    </source>
</evidence>
<dbReference type="AlphaFoldDB" id="A0A388M3Q0"/>
<reference evidence="9 10" key="1">
    <citation type="journal article" date="2018" name="Cell">
        <title>The Chara Genome: Secondary Complexity and Implications for Plant Terrestrialization.</title>
        <authorList>
            <person name="Nishiyama T."/>
            <person name="Sakayama H."/>
            <person name="Vries J.D."/>
            <person name="Buschmann H."/>
            <person name="Saint-Marcoux D."/>
            <person name="Ullrich K.K."/>
            <person name="Haas F.B."/>
            <person name="Vanderstraeten L."/>
            <person name="Becker D."/>
            <person name="Lang D."/>
            <person name="Vosolsobe S."/>
            <person name="Rombauts S."/>
            <person name="Wilhelmsson P.K.I."/>
            <person name="Janitza P."/>
            <person name="Kern R."/>
            <person name="Heyl A."/>
            <person name="Rumpler F."/>
            <person name="Villalobos L.I.A.C."/>
            <person name="Clay J.M."/>
            <person name="Skokan R."/>
            <person name="Toyoda A."/>
            <person name="Suzuki Y."/>
            <person name="Kagoshima H."/>
            <person name="Schijlen E."/>
            <person name="Tajeshwar N."/>
            <person name="Catarino B."/>
            <person name="Hetherington A.J."/>
            <person name="Saltykova A."/>
            <person name="Bonnot C."/>
            <person name="Breuninger H."/>
            <person name="Symeonidi A."/>
            <person name="Radhakrishnan G.V."/>
            <person name="Van Nieuwerburgh F."/>
            <person name="Deforce D."/>
            <person name="Chang C."/>
            <person name="Karol K.G."/>
            <person name="Hedrich R."/>
            <person name="Ulvskov P."/>
            <person name="Glockner G."/>
            <person name="Delwiche C.F."/>
            <person name="Petrasek J."/>
            <person name="Van de Peer Y."/>
            <person name="Friml J."/>
            <person name="Beilby M."/>
            <person name="Dolan L."/>
            <person name="Kohara Y."/>
            <person name="Sugano S."/>
            <person name="Fujiyama A."/>
            <person name="Delaux P.-M."/>
            <person name="Quint M."/>
            <person name="TheiBen G."/>
            <person name="Hagemann M."/>
            <person name="Harholt J."/>
            <person name="Dunand C."/>
            <person name="Zachgo S."/>
            <person name="Langdale J."/>
            <person name="Maumus F."/>
            <person name="Straeten D.V.D."/>
            <person name="Gould S.B."/>
            <person name="Rensing S.A."/>
        </authorList>
    </citation>
    <scope>NUCLEOTIDE SEQUENCE [LARGE SCALE GENOMIC DNA]</scope>
    <source>
        <strain evidence="9 10">S276</strain>
    </source>
</reference>
<dbReference type="Gene3D" id="3.30.70.270">
    <property type="match status" value="1"/>
</dbReference>
<dbReference type="PROSITE" id="PS50878">
    <property type="entry name" value="RT_POL"/>
    <property type="match status" value="1"/>
</dbReference>
<dbReference type="CDD" id="cd01647">
    <property type="entry name" value="RT_LTR"/>
    <property type="match status" value="1"/>
</dbReference>
<dbReference type="GO" id="GO:0008233">
    <property type="term" value="F:peptidase activity"/>
    <property type="evidence" value="ECO:0007669"/>
    <property type="project" value="UniProtKB-KW"/>
</dbReference>
<evidence type="ECO:0000256" key="6">
    <source>
        <dbReference type="ARBA" id="ARBA00022801"/>
    </source>
</evidence>